<dbReference type="Proteomes" id="UP000276055">
    <property type="component" value="Unassembled WGS sequence"/>
</dbReference>
<dbReference type="Pfam" id="PF09286">
    <property type="entry name" value="Pro-kuma_activ"/>
    <property type="match status" value="1"/>
</dbReference>
<evidence type="ECO:0000256" key="3">
    <source>
        <dbReference type="ARBA" id="ARBA00022723"/>
    </source>
</evidence>
<dbReference type="GO" id="GO:0004252">
    <property type="term" value="F:serine-type endopeptidase activity"/>
    <property type="evidence" value="ECO:0007669"/>
    <property type="project" value="InterPro"/>
</dbReference>
<dbReference type="GO" id="GO:0008240">
    <property type="term" value="F:tripeptidyl-peptidase activity"/>
    <property type="evidence" value="ECO:0007669"/>
    <property type="project" value="TreeGrafter"/>
</dbReference>
<dbReference type="EMBL" id="RBIR01000005">
    <property type="protein sequence ID" value="RKR18770.1"/>
    <property type="molecule type" value="Genomic_DNA"/>
</dbReference>
<dbReference type="GO" id="GO:0046872">
    <property type="term" value="F:metal ion binding"/>
    <property type="evidence" value="ECO:0007669"/>
    <property type="project" value="UniProtKB-KW"/>
</dbReference>
<dbReference type="InterPro" id="IPR036852">
    <property type="entry name" value="Peptidase_S8/S53_dom_sf"/>
</dbReference>
<dbReference type="InterPro" id="IPR023828">
    <property type="entry name" value="Peptidase_S8_Ser-AS"/>
</dbReference>
<keyword evidence="7" id="KW-0865">Zymogen</keyword>
<feature type="domain" description="Peptidase S53" evidence="9">
    <location>
        <begin position="252"/>
        <end position="657"/>
    </location>
</feature>
<dbReference type="GO" id="GO:0006508">
    <property type="term" value="P:proteolysis"/>
    <property type="evidence" value="ECO:0007669"/>
    <property type="project" value="UniProtKB-KW"/>
</dbReference>
<dbReference type="SMART" id="SM00944">
    <property type="entry name" value="Pro-kuma_activ"/>
    <property type="match status" value="1"/>
</dbReference>
<proteinExistence type="predicted"/>
<evidence type="ECO:0000256" key="6">
    <source>
        <dbReference type="ARBA" id="ARBA00022837"/>
    </source>
</evidence>
<evidence type="ECO:0000256" key="4">
    <source>
        <dbReference type="ARBA" id="ARBA00022801"/>
    </source>
</evidence>
<feature type="signal peptide" evidence="8">
    <location>
        <begin position="1"/>
        <end position="34"/>
    </location>
</feature>
<evidence type="ECO:0000256" key="5">
    <source>
        <dbReference type="ARBA" id="ARBA00022825"/>
    </source>
</evidence>
<evidence type="ECO:0000256" key="8">
    <source>
        <dbReference type="SAM" id="SignalP"/>
    </source>
</evidence>
<dbReference type="SUPFAM" id="SSF54897">
    <property type="entry name" value="Protease propeptides/inhibitors"/>
    <property type="match status" value="1"/>
</dbReference>
<dbReference type="PROSITE" id="PS51695">
    <property type="entry name" value="SEDOLISIN"/>
    <property type="match status" value="1"/>
</dbReference>
<dbReference type="AlphaFoldDB" id="A0A495EP54"/>
<dbReference type="SUPFAM" id="SSF52743">
    <property type="entry name" value="Subtilisin-like"/>
    <property type="match status" value="1"/>
</dbReference>
<keyword evidence="5" id="KW-0720">Serine protease</keyword>
<dbReference type="PANTHER" id="PTHR14218:SF15">
    <property type="entry name" value="TRIPEPTIDYL-PEPTIDASE 1"/>
    <property type="match status" value="1"/>
</dbReference>
<gene>
    <name evidence="10" type="ORF">C8D78_2509</name>
</gene>
<organism evidence="10 11">
    <name type="scientific">Arthrobacter oryzae</name>
    <dbReference type="NCBI Taxonomy" id="409290"/>
    <lineage>
        <taxon>Bacteria</taxon>
        <taxon>Bacillati</taxon>
        <taxon>Actinomycetota</taxon>
        <taxon>Actinomycetes</taxon>
        <taxon>Micrococcales</taxon>
        <taxon>Micrococcaceae</taxon>
        <taxon>Arthrobacter</taxon>
    </lineage>
</organism>
<protein>
    <submittedName>
        <fullName evidence="10">Pro-kumamolisin-like protein</fullName>
    </submittedName>
</protein>
<dbReference type="InterPro" id="IPR050819">
    <property type="entry name" value="Tripeptidyl-peptidase_I"/>
</dbReference>
<keyword evidence="6" id="KW-0106">Calcium</keyword>
<dbReference type="PROSITE" id="PS00138">
    <property type="entry name" value="SUBTILASE_SER"/>
    <property type="match status" value="1"/>
</dbReference>
<name>A0A495EP54_9MICC</name>
<feature type="chain" id="PRO_5019837672" evidence="8">
    <location>
        <begin position="35"/>
        <end position="657"/>
    </location>
</feature>
<accession>A0A495EP54</accession>
<evidence type="ECO:0000313" key="11">
    <source>
        <dbReference type="Proteomes" id="UP000276055"/>
    </source>
</evidence>
<evidence type="ECO:0000256" key="2">
    <source>
        <dbReference type="ARBA" id="ARBA00022670"/>
    </source>
</evidence>
<evidence type="ECO:0000313" key="10">
    <source>
        <dbReference type="EMBL" id="RKR18770.1"/>
    </source>
</evidence>
<keyword evidence="4" id="KW-0378">Hydrolase</keyword>
<comment type="caution">
    <text evidence="10">The sequence shown here is derived from an EMBL/GenBank/DDBJ whole genome shotgun (WGS) entry which is preliminary data.</text>
</comment>
<dbReference type="Gene3D" id="3.40.50.200">
    <property type="entry name" value="Peptidase S8/S53 domain"/>
    <property type="match status" value="1"/>
</dbReference>
<dbReference type="OrthoDB" id="3480681at2"/>
<dbReference type="InterPro" id="IPR015366">
    <property type="entry name" value="S53_propep"/>
</dbReference>
<keyword evidence="2" id="KW-0645">Protease</keyword>
<sequence length="657" mass="66903">MKVSTSQSRRATRLLVLGTSLAFAVGLTATSAVAAPPTPPPSNNYPGSVPPWAGSRTKTGVPLSNTTVEGEIYLNLPDAGAAKAFATAVSTPGNPQYQHYLSPADWIAKYGPAKADVAAVVDHLKAQGMVITSVPASGLYVVFRGTVAQINAAFSTTEQTYSFGGQSLIGPSTAPSLPANLAAKVQAISIDQGRLLTRPSLASAGSSDQAQASGKPVGPAPVDAPCSNYWEQNKVTVPSAYDSTSFGTAICGYTPAQLQGAYGVTSPTTAGAGQTVAIIDAYASPSIESDANTYSQKNGLPALKAGQYQQIVPDSRLFMDQALCGQPSGWQGEQTLDVEAVHGLAPAANILYVGGNNCGAGIDVAMSTILDKKLSTIVSNSYGYVGEAVSPNALMGMQNIHLQAAGEGVGLYFSSGDNGDEKASLGYASPDFPASSPFVTAVGGTSLAVGKNNDYLFETGWGTTRNRIVPNPDGSLGYAGDLPGAFRFGAGGGTSAVFDQPDYQKGTVPAALANGHRVSPDVASLADPYTGYQVGISPISNDHSLNTGSYETTGYGGTSLACPLTAAQMAIAQSATGKTVGFANPAIYAASKTAASGARDVMPQINPQAMVFSSPVSGNSYLVGTDKDTSLSTSPGYDDVTGVGSMTVQFATTIAGH</sequence>
<dbReference type="InterPro" id="IPR030400">
    <property type="entry name" value="Sedolisin_dom"/>
</dbReference>
<dbReference type="CDD" id="cd04056">
    <property type="entry name" value="Peptidases_S53"/>
    <property type="match status" value="1"/>
</dbReference>
<evidence type="ECO:0000259" key="9">
    <source>
        <dbReference type="PROSITE" id="PS51695"/>
    </source>
</evidence>
<evidence type="ECO:0000256" key="1">
    <source>
        <dbReference type="ARBA" id="ARBA00001913"/>
    </source>
</evidence>
<dbReference type="PANTHER" id="PTHR14218">
    <property type="entry name" value="PROTEASE S8 TRIPEPTIDYL PEPTIDASE I CLN2"/>
    <property type="match status" value="1"/>
</dbReference>
<keyword evidence="8" id="KW-0732">Signal</keyword>
<keyword evidence="3" id="KW-0479">Metal-binding</keyword>
<dbReference type="CDD" id="cd11377">
    <property type="entry name" value="Pro-peptidase_S53"/>
    <property type="match status" value="1"/>
</dbReference>
<reference evidence="10 11" key="1">
    <citation type="submission" date="2018-10" db="EMBL/GenBank/DDBJ databases">
        <title>Genomic Encyclopedia of Type Strains, Phase IV (KMG-IV): sequencing the most valuable type-strain genomes for metagenomic binning, comparative biology and taxonomic classification.</title>
        <authorList>
            <person name="Goeker M."/>
        </authorList>
    </citation>
    <scope>NUCLEOTIDE SEQUENCE [LARGE SCALE GENOMIC DNA]</scope>
    <source>
        <strain evidence="10 11">DSM 25586</strain>
    </source>
</reference>
<dbReference type="RefSeq" id="WP_120954181.1">
    <property type="nucleotide sequence ID" value="NZ_RBIR01000005.1"/>
</dbReference>
<comment type="cofactor">
    <cofactor evidence="1">
        <name>Ca(2+)</name>
        <dbReference type="ChEBI" id="CHEBI:29108"/>
    </cofactor>
</comment>
<evidence type="ECO:0000256" key="7">
    <source>
        <dbReference type="ARBA" id="ARBA00023145"/>
    </source>
</evidence>